<dbReference type="GO" id="GO:0005524">
    <property type="term" value="F:ATP binding"/>
    <property type="evidence" value="ECO:0007669"/>
    <property type="project" value="UniProtKB-KW"/>
</dbReference>
<evidence type="ECO:0000256" key="4">
    <source>
        <dbReference type="ARBA" id="ARBA00022655"/>
    </source>
</evidence>
<dbReference type="OrthoDB" id="9773087at2"/>
<gene>
    <name evidence="8 9" type="primary">panC</name>
    <name evidence="9" type="ORF">Ldro_1560</name>
</gene>
<feature type="binding site" evidence="8">
    <location>
        <begin position="183"/>
        <end position="186"/>
    </location>
    <ligand>
        <name>ATP</name>
        <dbReference type="ChEBI" id="CHEBI:30616"/>
    </ligand>
</feature>
<evidence type="ECO:0000256" key="3">
    <source>
        <dbReference type="ARBA" id="ARBA00022598"/>
    </source>
</evidence>
<feature type="binding site" evidence="8">
    <location>
        <position position="60"/>
    </location>
    <ligand>
        <name>beta-alanine</name>
        <dbReference type="ChEBI" id="CHEBI:57966"/>
    </ligand>
</feature>
<evidence type="ECO:0000313" key="9">
    <source>
        <dbReference type="EMBL" id="KTC87941.1"/>
    </source>
</evidence>
<dbReference type="EMBL" id="LNXY01000020">
    <property type="protein sequence ID" value="KTC87941.1"/>
    <property type="molecule type" value="Genomic_DNA"/>
</dbReference>
<dbReference type="PANTHER" id="PTHR21299:SF1">
    <property type="entry name" value="PANTOATE--BETA-ALANINE LIGASE"/>
    <property type="match status" value="1"/>
</dbReference>
<comment type="catalytic activity">
    <reaction evidence="7 8">
        <text>(R)-pantoate + beta-alanine + ATP = (R)-pantothenate + AMP + diphosphate + H(+)</text>
        <dbReference type="Rhea" id="RHEA:10912"/>
        <dbReference type="ChEBI" id="CHEBI:15378"/>
        <dbReference type="ChEBI" id="CHEBI:15980"/>
        <dbReference type="ChEBI" id="CHEBI:29032"/>
        <dbReference type="ChEBI" id="CHEBI:30616"/>
        <dbReference type="ChEBI" id="CHEBI:33019"/>
        <dbReference type="ChEBI" id="CHEBI:57966"/>
        <dbReference type="ChEBI" id="CHEBI:456215"/>
        <dbReference type="EC" id="6.3.2.1"/>
    </reaction>
</comment>
<evidence type="ECO:0000256" key="1">
    <source>
        <dbReference type="ARBA" id="ARBA00004990"/>
    </source>
</evidence>
<dbReference type="RefSeq" id="WP_058495845.1">
    <property type="nucleotide sequence ID" value="NZ_CAAAIU010000002.1"/>
</dbReference>
<sequence>MQVFHDLQEWITVRRSLDPKLSIGFVPTMGNLHRGHGSLFTHSKQENDYTVASLFINPTQFNQRDDFTHYPRTLDADLKLLEQAGVDFCILPTEQAMYADGYRYQLQETELCQLMEGKQRPGHFTGVLTVVMKLLQLARPHRSYFGEKDYQQYLLIRDMAAAFFMNIEIKACPTIREESGLAYSSRNSRLSQSQRLEAEQFARIFHQLNDCEQIIAALKKQGIHVEYIEEYAGRRFAAVKIGEIRLIDNYALRNEQSHQT</sequence>
<dbReference type="HAMAP" id="MF_00158">
    <property type="entry name" value="PanC"/>
    <property type="match status" value="1"/>
</dbReference>
<dbReference type="Proteomes" id="UP000054736">
    <property type="component" value="Unassembled WGS sequence"/>
</dbReference>
<protein>
    <recommendedName>
        <fullName evidence="8">Pantothenate synthetase</fullName>
        <shortName evidence="8">PS</shortName>
        <ecNumber evidence="8">6.3.2.1</ecNumber>
    </recommendedName>
    <alternativeName>
        <fullName evidence="8">Pantoate--beta-alanine ligase</fullName>
    </alternativeName>
    <alternativeName>
        <fullName evidence="8">Pantoate-activating enzyme</fullName>
    </alternativeName>
</protein>
<dbReference type="SUPFAM" id="SSF52374">
    <property type="entry name" value="Nucleotidylyl transferase"/>
    <property type="match status" value="1"/>
</dbReference>
<dbReference type="PANTHER" id="PTHR21299">
    <property type="entry name" value="CYTIDYLATE KINASE/PANTOATE-BETA-ALANINE LIGASE"/>
    <property type="match status" value="1"/>
</dbReference>
<dbReference type="GO" id="GO:0005829">
    <property type="term" value="C:cytosol"/>
    <property type="evidence" value="ECO:0007669"/>
    <property type="project" value="TreeGrafter"/>
</dbReference>
<dbReference type="Gene3D" id="3.30.1300.10">
    <property type="entry name" value="Pantoate-beta-alanine ligase, C-terminal domain"/>
    <property type="match status" value="1"/>
</dbReference>
<organism evidence="9 10">
    <name type="scientific">Legionella drozanskii LLAP-1</name>
    <dbReference type="NCBI Taxonomy" id="1212489"/>
    <lineage>
        <taxon>Bacteria</taxon>
        <taxon>Pseudomonadati</taxon>
        <taxon>Pseudomonadota</taxon>
        <taxon>Gammaproteobacteria</taxon>
        <taxon>Legionellales</taxon>
        <taxon>Legionellaceae</taxon>
        <taxon>Legionella</taxon>
    </lineage>
</organism>
<dbReference type="EC" id="6.3.2.1" evidence="8"/>
<proteinExistence type="inferred from homology"/>
<feature type="binding site" evidence="8">
    <location>
        <position position="60"/>
    </location>
    <ligand>
        <name>(R)-pantoate</name>
        <dbReference type="ChEBI" id="CHEBI:15980"/>
    </ligand>
</feature>
<dbReference type="InterPro" id="IPR003721">
    <property type="entry name" value="Pantoate_ligase"/>
</dbReference>
<dbReference type="InterPro" id="IPR014729">
    <property type="entry name" value="Rossmann-like_a/b/a_fold"/>
</dbReference>
<evidence type="ECO:0000256" key="5">
    <source>
        <dbReference type="ARBA" id="ARBA00022741"/>
    </source>
</evidence>
<keyword evidence="5 8" id="KW-0547">Nucleotide-binding</keyword>
<comment type="miscellaneous">
    <text evidence="8">The reaction proceeds by a bi uni uni bi ping pong mechanism.</text>
</comment>
<keyword evidence="10" id="KW-1185">Reference proteome</keyword>
<dbReference type="PATRIC" id="fig|1212489.4.peg.1650"/>
<comment type="similarity">
    <text evidence="2 8">Belongs to the pantothenate synthetase family.</text>
</comment>
<evidence type="ECO:0000256" key="8">
    <source>
        <dbReference type="HAMAP-Rule" id="MF_00158"/>
    </source>
</evidence>
<keyword evidence="3 8" id="KW-0436">Ligase</keyword>
<comment type="function">
    <text evidence="8">Catalyzes the condensation of pantoate with beta-alanine in an ATP-dependent reaction via a pantoyl-adenylate intermediate.</text>
</comment>
<name>A0A0W0SYC4_9GAMM</name>
<reference evidence="9 10" key="1">
    <citation type="submission" date="2015-11" db="EMBL/GenBank/DDBJ databases">
        <title>Genomic analysis of 38 Legionella species identifies large and diverse effector repertoires.</title>
        <authorList>
            <person name="Burstein D."/>
            <person name="Amaro F."/>
            <person name="Zusman T."/>
            <person name="Lifshitz Z."/>
            <person name="Cohen O."/>
            <person name="Gilbert J.A."/>
            <person name="Pupko T."/>
            <person name="Shuman H.A."/>
            <person name="Segal G."/>
        </authorList>
    </citation>
    <scope>NUCLEOTIDE SEQUENCE [LARGE SCALE GENOMIC DNA]</scope>
    <source>
        <strain evidence="9 10">ATCC 700990</strain>
    </source>
</reference>
<evidence type="ECO:0000256" key="7">
    <source>
        <dbReference type="ARBA" id="ARBA00048258"/>
    </source>
</evidence>
<dbReference type="GO" id="GO:0004592">
    <property type="term" value="F:pantoate-beta-alanine ligase activity"/>
    <property type="evidence" value="ECO:0007669"/>
    <property type="project" value="UniProtKB-UniRule"/>
</dbReference>
<feature type="active site" description="Proton donor" evidence="8">
    <location>
        <position position="36"/>
    </location>
</feature>
<dbReference type="Gene3D" id="3.40.50.620">
    <property type="entry name" value="HUPs"/>
    <property type="match status" value="1"/>
</dbReference>
<comment type="subcellular location">
    <subcellularLocation>
        <location evidence="8">Cytoplasm</location>
    </subcellularLocation>
</comment>
<dbReference type="GO" id="GO:0015940">
    <property type="term" value="P:pantothenate biosynthetic process"/>
    <property type="evidence" value="ECO:0007669"/>
    <property type="project" value="UniProtKB-UniRule"/>
</dbReference>
<evidence type="ECO:0000256" key="6">
    <source>
        <dbReference type="ARBA" id="ARBA00022840"/>
    </source>
</evidence>
<comment type="pathway">
    <text evidence="1 8">Cofactor biosynthesis; (R)-pantothenate biosynthesis; (R)-pantothenate from (R)-pantoate and beta-alanine: step 1/1.</text>
</comment>
<dbReference type="UniPathway" id="UPA00028">
    <property type="reaction ID" value="UER00005"/>
</dbReference>
<evidence type="ECO:0000313" key="10">
    <source>
        <dbReference type="Proteomes" id="UP000054736"/>
    </source>
</evidence>
<dbReference type="InterPro" id="IPR042176">
    <property type="entry name" value="Pantoate_ligase_C"/>
</dbReference>
<keyword evidence="8" id="KW-0963">Cytoplasm</keyword>
<feature type="binding site" evidence="8">
    <location>
        <position position="152"/>
    </location>
    <ligand>
        <name>(R)-pantoate</name>
        <dbReference type="ChEBI" id="CHEBI:15980"/>
    </ligand>
</feature>
<feature type="binding site" evidence="8">
    <location>
        <position position="175"/>
    </location>
    <ligand>
        <name>ATP</name>
        <dbReference type="ChEBI" id="CHEBI:30616"/>
    </ligand>
</feature>
<keyword evidence="4 8" id="KW-0566">Pantothenate biosynthesis</keyword>
<dbReference type="Pfam" id="PF02569">
    <property type="entry name" value="Pantoate_ligase"/>
    <property type="match status" value="1"/>
</dbReference>
<feature type="binding site" evidence="8">
    <location>
        <begin position="146"/>
        <end position="149"/>
    </location>
    <ligand>
        <name>ATP</name>
        <dbReference type="ChEBI" id="CHEBI:30616"/>
    </ligand>
</feature>
<comment type="subunit">
    <text evidence="8">Homodimer.</text>
</comment>
<feature type="binding site" evidence="8">
    <location>
        <begin position="29"/>
        <end position="36"/>
    </location>
    <ligand>
        <name>ATP</name>
        <dbReference type="ChEBI" id="CHEBI:30616"/>
    </ligand>
</feature>
<dbReference type="AlphaFoldDB" id="A0A0W0SYC4"/>
<accession>A0A0W0SYC4</accession>
<dbReference type="NCBIfam" id="TIGR00018">
    <property type="entry name" value="panC"/>
    <property type="match status" value="1"/>
</dbReference>
<dbReference type="STRING" id="1212489.Ldro_1560"/>
<evidence type="ECO:0000256" key="2">
    <source>
        <dbReference type="ARBA" id="ARBA00009256"/>
    </source>
</evidence>
<keyword evidence="6 8" id="KW-0067">ATP-binding</keyword>
<comment type="caution">
    <text evidence="9">The sequence shown here is derived from an EMBL/GenBank/DDBJ whole genome shotgun (WGS) entry which is preliminary data.</text>
</comment>